<dbReference type="HOGENOM" id="CLU_070006_0_0_9"/>
<organism evidence="2 3">
    <name type="scientific">Natranaerobius thermophilus (strain ATCC BAA-1301 / DSM 18059 / JW/NM-WN-LF)</name>
    <dbReference type="NCBI Taxonomy" id="457570"/>
    <lineage>
        <taxon>Bacteria</taxon>
        <taxon>Bacillati</taxon>
        <taxon>Bacillota</taxon>
        <taxon>Clostridia</taxon>
        <taxon>Natranaerobiales</taxon>
        <taxon>Natranaerobiaceae</taxon>
        <taxon>Natranaerobius</taxon>
    </lineage>
</organism>
<evidence type="ECO:0000313" key="3">
    <source>
        <dbReference type="Proteomes" id="UP000001683"/>
    </source>
</evidence>
<accession>B2A7E1</accession>
<dbReference type="Pfam" id="PF08241">
    <property type="entry name" value="Methyltransf_11"/>
    <property type="match status" value="1"/>
</dbReference>
<evidence type="ECO:0000313" key="2">
    <source>
        <dbReference type="EMBL" id="ACB84333.1"/>
    </source>
</evidence>
<reference evidence="2 3" key="2">
    <citation type="journal article" date="2011" name="J. Bacteriol.">
        <title>Complete genome sequence of the anaerobic, halophilic alkalithermophile Natranaerobius thermophilus JW/NM-WN-LF.</title>
        <authorList>
            <person name="Zhao B."/>
            <person name="Mesbah N.M."/>
            <person name="Dalin E."/>
            <person name="Goodwin L."/>
            <person name="Nolan M."/>
            <person name="Pitluck S."/>
            <person name="Chertkov O."/>
            <person name="Brettin T.S."/>
            <person name="Han J."/>
            <person name="Larimer F.W."/>
            <person name="Land M.L."/>
            <person name="Hauser L."/>
            <person name="Kyrpides N."/>
            <person name="Wiegel J."/>
        </authorList>
    </citation>
    <scope>NUCLEOTIDE SEQUENCE [LARGE SCALE GENOMIC DNA]</scope>
    <source>
        <strain evidence="3">ATCC BAA-1301 / DSM 18059 / JW/NM-WN-LF</strain>
    </source>
</reference>
<dbReference type="GO" id="GO:0032259">
    <property type="term" value="P:methylation"/>
    <property type="evidence" value="ECO:0007669"/>
    <property type="project" value="UniProtKB-KW"/>
</dbReference>
<sequence length="266" mass="30188">MKETTLSLLINPSTGNELKKEGQKLIDTKTGEQFTISDAIPIMLKDDQVIGQNHKYQKIYDWLSYFYDTLTLIYAKVYGSAYDVAAELAQIIEIEENDLVLETSVGTGNQVKNLLDHGKTGQFVGLDISYGMLKRCQSKTQLSSNLDLVQGNAEMLPFKDESFDVVYHFGGINFFNNRKKAILEMIRVAKPGAKIYIGDETEDVVKKQPSFLDRFFETPGPKNGSDIYTPPVDLIPDDMENVTERKLWNNRIYHISFQKPNVTSHD</sequence>
<dbReference type="eggNOG" id="COG2226">
    <property type="taxonomic scope" value="Bacteria"/>
</dbReference>
<dbReference type="RefSeq" id="WP_012447216.1">
    <property type="nucleotide sequence ID" value="NC_010718.1"/>
</dbReference>
<dbReference type="PANTHER" id="PTHR43591:SF24">
    <property type="entry name" value="2-METHOXY-6-POLYPRENYL-1,4-BENZOQUINOL METHYLASE, MITOCHONDRIAL"/>
    <property type="match status" value="1"/>
</dbReference>
<dbReference type="Proteomes" id="UP000001683">
    <property type="component" value="Chromosome"/>
</dbReference>
<dbReference type="OrthoDB" id="9808140at2"/>
<dbReference type="Gene3D" id="3.40.50.150">
    <property type="entry name" value="Vaccinia Virus protein VP39"/>
    <property type="match status" value="1"/>
</dbReference>
<dbReference type="KEGG" id="nth:Nther_0743"/>
<dbReference type="InterPro" id="IPR013216">
    <property type="entry name" value="Methyltransf_11"/>
</dbReference>
<feature type="domain" description="Methyltransferase type 11" evidence="1">
    <location>
        <begin position="101"/>
        <end position="197"/>
    </location>
</feature>
<dbReference type="GO" id="GO:0008757">
    <property type="term" value="F:S-adenosylmethionine-dependent methyltransferase activity"/>
    <property type="evidence" value="ECO:0007669"/>
    <property type="project" value="InterPro"/>
</dbReference>
<evidence type="ECO:0000259" key="1">
    <source>
        <dbReference type="Pfam" id="PF08241"/>
    </source>
</evidence>
<name>B2A7E1_NATTJ</name>
<gene>
    <name evidence="2" type="ordered locus">Nther_0743</name>
</gene>
<dbReference type="CDD" id="cd02440">
    <property type="entry name" value="AdoMet_MTases"/>
    <property type="match status" value="1"/>
</dbReference>
<dbReference type="PANTHER" id="PTHR43591">
    <property type="entry name" value="METHYLTRANSFERASE"/>
    <property type="match status" value="1"/>
</dbReference>
<dbReference type="STRING" id="457570.Nther_0743"/>
<dbReference type="SUPFAM" id="SSF53335">
    <property type="entry name" value="S-adenosyl-L-methionine-dependent methyltransferases"/>
    <property type="match status" value="1"/>
</dbReference>
<dbReference type="InterPro" id="IPR029063">
    <property type="entry name" value="SAM-dependent_MTases_sf"/>
</dbReference>
<dbReference type="FunCoup" id="B2A7E1">
    <property type="interactions" value="26"/>
</dbReference>
<dbReference type="InParanoid" id="B2A7E1"/>
<protein>
    <submittedName>
        <fullName evidence="2">Methyltransferase type 11</fullName>
    </submittedName>
</protein>
<keyword evidence="2" id="KW-0489">Methyltransferase</keyword>
<keyword evidence="3" id="KW-1185">Reference proteome</keyword>
<dbReference type="AlphaFoldDB" id="B2A7E1"/>
<reference evidence="2 3" key="1">
    <citation type="submission" date="2008-04" db="EMBL/GenBank/DDBJ databases">
        <title>Complete sequence of chromosome of Natranaerobius thermophilus JW/NM-WN-LF.</title>
        <authorList>
            <consortium name="US DOE Joint Genome Institute"/>
            <person name="Copeland A."/>
            <person name="Lucas S."/>
            <person name="Lapidus A."/>
            <person name="Glavina del Rio T."/>
            <person name="Dalin E."/>
            <person name="Tice H."/>
            <person name="Bruce D."/>
            <person name="Goodwin L."/>
            <person name="Pitluck S."/>
            <person name="Chertkov O."/>
            <person name="Brettin T."/>
            <person name="Detter J.C."/>
            <person name="Han C."/>
            <person name="Kuske C.R."/>
            <person name="Schmutz J."/>
            <person name="Larimer F."/>
            <person name="Land M."/>
            <person name="Hauser L."/>
            <person name="Kyrpides N."/>
            <person name="Lykidis A."/>
            <person name="Mesbah N.M."/>
            <person name="Wiegel J."/>
        </authorList>
    </citation>
    <scope>NUCLEOTIDE SEQUENCE [LARGE SCALE GENOMIC DNA]</scope>
    <source>
        <strain evidence="3">ATCC BAA-1301 / DSM 18059 / JW/NM-WN-LF</strain>
    </source>
</reference>
<dbReference type="EMBL" id="CP001034">
    <property type="protein sequence ID" value="ACB84333.1"/>
    <property type="molecule type" value="Genomic_DNA"/>
</dbReference>
<dbReference type="eggNOG" id="COG2835">
    <property type="taxonomic scope" value="Bacteria"/>
</dbReference>
<keyword evidence="2" id="KW-0808">Transferase</keyword>
<proteinExistence type="predicted"/>